<dbReference type="Proteomes" id="UP000298805">
    <property type="component" value="Chromosome"/>
</dbReference>
<keyword evidence="3" id="KW-1185">Reference proteome</keyword>
<reference evidence="2" key="1">
    <citation type="submission" date="2019-06" db="EMBL/GenBank/DDBJ databases">
        <title>A comparative analysis of the Nautiliaceae.</title>
        <authorList>
            <person name="Grosche A."/>
            <person name="Smedile F."/>
            <person name="Vetriani C."/>
        </authorList>
    </citation>
    <scope>NUCLEOTIDE SEQUENCE</scope>
    <source>
        <strain evidence="2">TB6</strain>
    </source>
</reference>
<dbReference type="RefSeq" id="WP_139932262.1">
    <property type="nucleotide sequence ID" value="NZ_CP027432.2"/>
</dbReference>
<accession>A0ABX5TM71</accession>
<organism evidence="2 3">
    <name type="scientific">Caminibacter pacificus</name>
    <dbReference type="NCBI Taxonomy" id="1424653"/>
    <lineage>
        <taxon>Bacteria</taxon>
        <taxon>Pseudomonadati</taxon>
        <taxon>Campylobacterota</taxon>
        <taxon>Epsilonproteobacteria</taxon>
        <taxon>Nautiliales</taxon>
        <taxon>Nautiliaceae</taxon>
        <taxon>Caminibacter</taxon>
    </lineage>
</organism>
<evidence type="ECO:0000256" key="1">
    <source>
        <dbReference type="SAM" id="Phobius"/>
    </source>
</evidence>
<evidence type="ECO:0000313" key="3">
    <source>
        <dbReference type="Proteomes" id="UP000298805"/>
    </source>
</evidence>
<keyword evidence="1" id="KW-0812">Transmembrane</keyword>
<feature type="transmembrane region" description="Helical" evidence="1">
    <location>
        <begin position="80"/>
        <end position="98"/>
    </location>
</feature>
<proteinExistence type="predicted"/>
<feature type="transmembrane region" description="Helical" evidence="1">
    <location>
        <begin position="48"/>
        <end position="68"/>
    </location>
</feature>
<keyword evidence="1" id="KW-1133">Transmembrane helix</keyword>
<evidence type="ECO:0000313" key="2">
    <source>
        <dbReference type="EMBL" id="QCI28940.2"/>
    </source>
</evidence>
<keyword evidence="1" id="KW-0472">Membrane</keyword>
<protein>
    <submittedName>
        <fullName evidence="2">Uncharacterized protein</fullName>
    </submittedName>
</protein>
<name>A0ABX5TM71_9BACT</name>
<dbReference type="EMBL" id="CP027432">
    <property type="protein sequence ID" value="QCI28940.2"/>
    <property type="molecule type" value="Genomic_DNA"/>
</dbReference>
<gene>
    <name evidence="2" type="ORF">C6V80_08140</name>
</gene>
<sequence length="107" mass="13027">MEMWFMPFIDKNRYKIFSFGKTYYIKDECIEKIKYIDSFREFFWMDRAYALLPLMIVSMVLAGIWCAITKDFKEMTQISLLIYIILYFIASAILYYKIKKAIKECEE</sequence>